<dbReference type="OrthoDB" id="10419037at2759"/>
<feature type="transmembrane region" description="Helical" evidence="1">
    <location>
        <begin position="454"/>
        <end position="470"/>
    </location>
</feature>
<dbReference type="InterPro" id="IPR021067">
    <property type="entry name" value="Glycosyltransferase"/>
</dbReference>
<gene>
    <name evidence="2" type="ORF">THRCLA_21902</name>
</gene>
<dbReference type="EMBL" id="JNBS01001866">
    <property type="protein sequence ID" value="OQR98238.1"/>
    <property type="molecule type" value="Genomic_DNA"/>
</dbReference>
<comment type="caution">
    <text evidence="2">The sequence shown here is derived from an EMBL/GenBank/DDBJ whole genome shotgun (WGS) entry which is preliminary data.</text>
</comment>
<evidence type="ECO:0000256" key="1">
    <source>
        <dbReference type="SAM" id="Phobius"/>
    </source>
</evidence>
<proteinExistence type="predicted"/>
<dbReference type="PANTHER" id="PTHR34496">
    <property type="entry name" value="GLCNAC TRANSFERASE-RELATED"/>
    <property type="match status" value="1"/>
</dbReference>
<evidence type="ECO:0000313" key="2">
    <source>
        <dbReference type="EMBL" id="OQR98238.1"/>
    </source>
</evidence>
<keyword evidence="1" id="KW-0812">Transmembrane</keyword>
<dbReference type="AlphaFoldDB" id="A0A1V9ZJT0"/>
<evidence type="ECO:0000313" key="3">
    <source>
        <dbReference type="Proteomes" id="UP000243217"/>
    </source>
</evidence>
<protein>
    <recommendedName>
        <fullName evidence="4">GlcNac transferase</fullName>
    </recommendedName>
</protein>
<name>A0A1V9ZJT0_9STRA</name>
<organism evidence="2 3">
    <name type="scientific">Thraustotheca clavata</name>
    <dbReference type="NCBI Taxonomy" id="74557"/>
    <lineage>
        <taxon>Eukaryota</taxon>
        <taxon>Sar</taxon>
        <taxon>Stramenopiles</taxon>
        <taxon>Oomycota</taxon>
        <taxon>Saprolegniomycetes</taxon>
        <taxon>Saprolegniales</taxon>
        <taxon>Achlyaceae</taxon>
        <taxon>Thraustotheca</taxon>
    </lineage>
</organism>
<dbReference type="PANTHER" id="PTHR34496:SF6">
    <property type="entry name" value="GLYCOSYLTRANSFERASE 2-LIKE DOMAIN-CONTAINING PROTEIN"/>
    <property type="match status" value="1"/>
</dbReference>
<reference evidence="2 3" key="1">
    <citation type="journal article" date="2014" name="Genome Biol. Evol.">
        <title>The secreted proteins of Achlya hypogyna and Thraustotheca clavata identify the ancestral oomycete secretome and reveal gene acquisitions by horizontal gene transfer.</title>
        <authorList>
            <person name="Misner I."/>
            <person name="Blouin N."/>
            <person name="Leonard G."/>
            <person name="Richards T.A."/>
            <person name="Lane C.E."/>
        </authorList>
    </citation>
    <scope>NUCLEOTIDE SEQUENCE [LARGE SCALE GENOMIC DNA]</scope>
    <source>
        <strain evidence="2 3">ATCC 34112</strain>
    </source>
</reference>
<dbReference type="Pfam" id="PF11397">
    <property type="entry name" value="GlcNAc"/>
    <property type="match status" value="2"/>
</dbReference>
<accession>A0A1V9ZJT0</accession>
<keyword evidence="1" id="KW-0472">Membrane</keyword>
<evidence type="ECO:0008006" key="4">
    <source>
        <dbReference type="Google" id="ProtNLM"/>
    </source>
</evidence>
<sequence length="492" mass="56992">MGKKPSFLWDRQVEKNGFIHGERYYLDPQHQNIPLNNKNFHPPSPHVPLEYDIFIGLPSYRDGKRCGFTIWTAFSRAHNALRLQIGVVDQIDSGDVECINEYCKLAQKTWPDDDQCRYKNQITIDLRDAKKSTGPIGARVDLHKLIKEEEFCLVMDSHMQFIPDWDKYLVEDWKKTGNEMAVLSVYPTGYETIGPGLKQPISQTRHNCYFAHDTLRTIPDFGAILIDDSQQPQMGAFIGAGFQFSKCHAQTRVPLDAKLKWVFLGEEYLRSMQLWTQGYDIYSPSRLGHVVFHDETPKDQTTRNGSYVENESRSATYSLELEMSLNRMRSQLSIPYDGAIDLSDINEYYPPKVRSLEKYLNFSGVSLKDLALDTWPCKQLHWVPYDNPKPIEQFLPNYKMESPIIIQENTESTIIVHENTKNPIIVQENKTSALILNGRVYDRMWEIQSEYCEAFALLVVAICVSAFFLTRRKCRRPEKVYELVSTEVEQVE</sequence>
<dbReference type="Proteomes" id="UP000243217">
    <property type="component" value="Unassembled WGS sequence"/>
</dbReference>
<keyword evidence="1" id="KW-1133">Transmembrane helix</keyword>
<keyword evidence="3" id="KW-1185">Reference proteome</keyword>